<evidence type="ECO:0000259" key="7">
    <source>
        <dbReference type="Pfam" id="PF07669"/>
    </source>
</evidence>
<dbReference type="PANTHER" id="PTHR33841:SF1">
    <property type="entry name" value="DNA METHYLTRANSFERASE A"/>
    <property type="match status" value="1"/>
</dbReference>
<evidence type="ECO:0000256" key="5">
    <source>
        <dbReference type="ARBA" id="ARBA00047942"/>
    </source>
</evidence>
<feature type="region of interest" description="Disordered" evidence="6">
    <location>
        <begin position="1284"/>
        <end position="1343"/>
    </location>
</feature>
<dbReference type="EC" id="2.1.1.72" evidence="1"/>
<dbReference type="Gene3D" id="3.40.50.150">
    <property type="entry name" value="Vaccinia Virus protein VP39"/>
    <property type="match status" value="1"/>
</dbReference>
<evidence type="ECO:0000259" key="8">
    <source>
        <dbReference type="Pfam" id="PF20466"/>
    </source>
</evidence>
<dbReference type="Proteomes" id="UP001162891">
    <property type="component" value="Chromosome"/>
</dbReference>
<comment type="catalytic activity">
    <reaction evidence="5">
        <text>a 2'-deoxyadenosine in DNA + S-adenosyl-L-methionine = an N(6)-methyl-2'-deoxyadenosine in DNA + S-adenosyl-L-homocysteine + H(+)</text>
        <dbReference type="Rhea" id="RHEA:15197"/>
        <dbReference type="Rhea" id="RHEA-COMP:12418"/>
        <dbReference type="Rhea" id="RHEA-COMP:12419"/>
        <dbReference type="ChEBI" id="CHEBI:15378"/>
        <dbReference type="ChEBI" id="CHEBI:57856"/>
        <dbReference type="ChEBI" id="CHEBI:59789"/>
        <dbReference type="ChEBI" id="CHEBI:90615"/>
        <dbReference type="ChEBI" id="CHEBI:90616"/>
        <dbReference type="EC" id="2.1.1.72"/>
    </reaction>
</comment>
<protein>
    <recommendedName>
        <fullName evidence="1">site-specific DNA-methyltransferase (adenine-specific)</fullName>
        <ecNumber evidence="1">2.1.1.72</ecNumber>
    </recommendedName>
</protein>
<dbReference type="SUPFAM" id="SSF53335">
    <property type="entry name" value="S-adenosyl-L-methionine-dependent methyltransferases"/>
    <property type="match status" value="1"/>
</dbReference>
<accession>A0ABM7WTK8</accession>
<sequence length="1343" mass="149750">MARIDPQVLAHLEWMGFVQPTGLVVSAPALVRAGAILDRRDSEGQRLLRSSLAERTFDPKDGPAPWLPDFRAFASAVLGWSFSPKAYAGTSESPIPAELLAPVPGHDETLRPDFAVRELDPQAGASGWQLLVQVLEPGEDLDRVVRTGGGLEASPHGRLERLLRHTNVPAGLLFNGRVLRLVSAPRGESSGWVDFAVEDMVQTAGRPISTALRLLLSEQRLLALPRQQRLAALLSDSRKFQNEVSEQLAKQVLHALYELLRGFQAAHDASGGALLREALDDHPDEVYRGLLTVILRLVFLLYAEERDMLPEDEAFLRYYSLAGLHERLRSDAALYPDTMDQRFGAWAQLVVLFRMLHDGAESGPMKLPRRHGVLFDPNRFPFLEGRPMSGGRQIHERVEPPLVPDGTIYRALEKLLVLDGERISYRALDVEEIGSVYQAMMGFRLETATGRSIAIKAQKKWSAPTTVSLEALLAVKVSERKKWLEEQAARKVPDGVTRALKEAETLDDLHAALSALIDRDATPDIVPEGAMVLQPSEERRRSGSHYTPRALTEPIVRTTLEPILARLRGADGKAPRPEQILDLKVCDPAMGSGAFLVETCRQLGEALVEAWHAHGALPVIPPDEDERIHARRLVAQRCLYGVDRNPIAVDLAKVSLWLATLAKDHPLTFLDHALRHGDSLVGLSRQQIEAFHWDANAPAFQAGIETVRIRDHLKNFSNLRAQIRGAGDDTFDFVLRDLWDEAQRETAEVRFLGDLAVAAFFDGDNAKQRLVKRAEYGNAIVTRETRALRDNLEERRRADPPLVPFHWELEFPEVFERERPGFDAFVGNPPFLGGTLIGSRLGLRYHDYVVALHAPATGLADLVAFFLRRSFDLVREDGTCGFIATNTVAQGDTRSTGLEALLASGASIYQAYKRYQWPGDAAVVVSVVFLRKGDVLPDPVLDGKPVERISAFLLTGSADATPKALASNRNVCFRGTKIWGSGFVFEESPSNGSSSLEDMRRLLEANPRNQEVVFAYLGGEEFNSSPTQSPSRFVIDFGARPREEAEKWKELFALVEERVRPVRANNKQRNYREQWWLHANRVEEAAPYLQRNGKLLTLSCVSQHLALAFVRAGTVVQDRMMMLLLSGDGDFAVLQSRLHETWARVIGTTLEDTLSYTTVCFDTFPLPMVSSRALLGDVGAQYYAFRAELMRANDQGLTTTYNRFHDPAERDPGILRLRELHAAMDRAVLDAYGWTDIPNECEFLLDYEIDEEEWGDKKKPWRYRWPDDVRDEVLARLLELNAERAKEETRSGAATDVTPKSAPKKRANTAAPKNGGAAPKARKNATTTKSKKTKPPDSGDLFS</sequence>
<feature type="domain" description="Type II methyltransferase M.TaqI-like" evidence="7">
    <location>
        <begin position="638"/>
        <end position="892"/>
    </location>
</feature>
<dbReference type="RefSeq" id="WP_248360508.1">
    <property type="nucleotide sequence ID" value="NZ_AP025591.1"/>
</dbReference>
<dbReference type="PANTHER" id="PTHR33841">
    <property type="entry name" value="DNA METHYLTRANSFERASE YEEA-RELATED"/>
    <property type="match status" value="1"/>
</dbReference>
<dbReference type="InterPro" id="IPR046820">
    <property type="entry name" value="MmeI_TRD"/>
</dbReference>
<evidence type="ECO:0000313" key="9">
    <source>
        <dbReference type="EMBL" id="BDG02822.1"/>
    </source>
</evidence>
<dbReference type="Pfam" id="PF20466">
    <property type="entry name" value="MmeI_TRD"/>
    <property type="match status" value="1"/>
</dbReference>
<keyword evidence="10" id="KW-1185">Reference proteome</keyword>
<dbReference type="PRINTS" id="PR00507">
    <property type="entry name" value="N12N6MTFRASE"/>
</dbReference>
<evidence type="ECO:0000256" key="2">
    <source>
        <dbReference type="ARBA" id="ARBA00022603"/>
    </source>
</evidence>
<dbReference type="Pfam" id="PF07669">
    <property type="entry name" value="Eco57I"/>
    <property type="match status" value="1"/>
</dbReference>
<gene>
    <name evidence="9" type="ORF">AMOR_18180</name>
</gene>
<dbReference type="InterPro" id="IPR029063">
    <property type="entry name" value="SAM-dependent_MTases_sf"/>
</dbReference>
<proteinExistence type="predicted"/>
<dbReference type="InterPro" id="IPR050953">
    <property type="entry name" value="N4_N6_ade-DNA_methylase"/>
</dbReference>
<evidence type="ECO:0000256" key="4">
    <source>
        <dbReference type="ARBA" id="ARBA00022691"/>
    </source>
</evidence>
<organism evidence="9 10">
    <name type="scientific">Anaeromyxobacter oryzae</name>
    <dbReference type="NCBI Taxonomy" id="2918170"/>
    <lineage>
        <taxon>Bacteria</taxon>
        <taxon>Pseudomonadati</taxon>
        <taxon>Myxococcota</taxon>
        <taxon>Myxococcia</taxon>
        <taxon>Myxococcales</taxon>
        <taxon>Cystobacterineae</taxon>
        <taxon>Anaeromyxobacteraceae</taxon>
        <taxon>Anaeromyxobacter</taxon>
    </lineage>
</organism>
<keyword evidence="4" id="KW-0949">S-adenosyl-L-methionine</keyword>
<dbReference type="InterPro" id="IPR011639">
    <property type="entry name" value="MethylTrfase_TaqI-like_dom"/>
</dbReference>
<keyword evidence="2" id="KW-0489">Methyltransferase</keyword>
<reference evidence="10" key="1">
    <citation type="journal article" date="2022" name="Int. J. Syst. Evol. Microbiol.">
        <title>Anaeromyxobacter oryzae sp. nov., Anaeromyxobacter diazotrophicus sp. nov. and Anaeromyxobacter paludicola sp. nov., isolated from paddy soils.</title>
        <authorList>
            <person name="Itoh H."/>
            <person name="Xu Z."/>
            <person name="Mise K."/>
            <person name="Masuda Y."/>
            <person name="Ushijima N."/>
            <person name="Hayakawa C."/>
            <person name="Shiratori Y."/>
            <person name="Senoo K."/>
        </authorList>
    </citation>
    <scope>NUCLEOTIDE SEQUENCE [LARGE SCALE GENOMIC DNA]</scope>
    <source>
        <strain evidence="10">Red232</strain>
    </source>
</reference>
<evidence type="ECO:0000256" key="6">
    <source>
        <dbReference type="SAM" id="MobiDB-lite"/>
    </source>
</evidence>
<evidence type="ECO:0000313" key="10">
    <source>
        <dbReference type="Proteomes" id="UP001162891"/>
    </source>
</evidence>
<feature type="domain" description="MmeI-like target recognition" evidence="8">
    <location>
        <begin position="997"/>
        <end position="1168"/>
    </location>
</feature>
<keyword evidence="3" id="KW-0808">Transferase</keyword>
<name>A0ABM7WTK8_9BACT</name>
<feature type="compositionally biased region" description="Low complexity" evidence="6">
    <location>
        <begin position="1308"/>
        <end position="1328"/>
    </location>
</feature>
<dbReference type="EMBL" id="AP025591">
    <property type="protein sequence ID" value="BDG02822.1"/>
    <property type="molecule type" value="Genomic_DNA"/>
</dbReference>
<evidence type="ECO:0000256" key="3">
    <source>
        <dbReference type="ARBA" id="ARBA00022679"/>
    </source>
</evidence>
<evidence type="ECO:0000256" key="1">
    <source>
        <dbReference type="ARBA" id="ARBA00011900"/>
    </source>
</evidence>